<dbReference type="InterPro" id="IPR001849">
    <property type="entry name" value="PH_domain"/>
</dbReference>
<dbReference type="KEGG" id="foc:113205981"/>
<name>A0A6J1SE80_FRAOC</name>
<feature type="region of interest" description="Disordered" evidence="1">
    <location>
        <begin position="96"/>
        <end position="127"/>
    </location>
</feature>
<evidence type="ECO:0000259" key="2">
    <source>
        <dbReference type="PROSITE" id="PS50003"/>
    </source>
</evidence>
<evidence type="ECO:0000313" key="4">
    <source>
        <dbReference type="RefSeq" id="XP_026277615.1"/>
    </source>
</evidence>
<dbReference type="CDD" id="cd01263">
    <property type="entry name" value="PH_anillin"/>
    <property type="match status" value="1"/>
</dbReference>
<sequence length="710" mass="80218">MPTSSEIEREIRQRAERRKQDLRDAIGDGILGNSNLAHADKVSPFSKRFDRPVTQTVIKQKPLIEGKENQSPTRLSDYLYPARPARSVYTSPLIKSHRPPLWKSPPPTMADNALASPGREPPLNGSAADTQEEFMNRSCQKTLFQVRTPPSAPPLTDSLKKQMAKDPFTTTISLTKDEKLYPSLPRTDHNEELKSPKDFKNYANHTTASAIRGNGPNVVMQAPKEGSKNDTTYSKATFLAAKTKFQSLEAISVDDIEDTYDMDRFLEEALGSALKLNSTMTDEMTDFSNEDSFHSIESFRNPFSITNASTLRSSMRLVKPCTQIGQINNVNDLVKEAEVQQQLMGQTSKALTLCRSSKMFSSSASLVDAERLLLLSTLRHRAILDEIQGVLPSPPGNTEFKGKLSVLEVSAPLKDDSLKWCKTENDKDLWFLCVLCYRQQILASEAVAYEPGSKYVTFSGTLELSDLPSSFDASLQIYLLRTFKPQHSVHKSRISKAYQILRRRKKSCLYSAGSEQLLHIRTPAFALSGSVPLDLPLVSNSQPVNLNLEKVPIMSPLRGNVWVRFETSLTSSVQLSGFLNILEKARGSHGHAWQRRWCHLTEMQMRFWNYPDDQDEKDPLEIIDLRWCGSERIEAAPRHLCARNRTLMLETTRTSDPNDFNSTLMECNVDYTVVRYFLSCDSAQEMNEWSAVLNQVLTSIKSWNVKRHDY</sequence>
<dbReference type="GeneID" id="113205981"/>
<dbReference type="PROSITE" id="PS50003">
    <property type="entry name" value="PH_DOMAIN"/>
    <property type="match status" value="1"/>
</dbReference>
<dbReference type="RefSeq" id="XP_026277615.1">
    <property type="nucleotide sequence ID" value="XM_026421830.2"/>
</dbReference>
<dbReference type="Gene3D" id="2.30.29.30">
    <property type="entry name" value="Pleckstrin-homology domain (PH domain)/Phosphotyrosine-binding domain (PTB)"/>
    <property type="match status" value="1"/>
</dbReference>
<dbReference type="SMART" id="SM00233">
    <property type="entry name" value="PH"/>
    <property type="match status" value="1"/>
</dbReference>
<dbReference type="InterPro" id="IPR011993">
    <property type="entry name" value="PH-like_dom_sf"/>
</dbReference>
<evidence type="ECO:0000313" key="3">
    <source>
        <dbReference type="Proteomes" id="UP000504606"/>
    </source>
</evidence>
<dbReference type="GO" id="GO:0000281">
    <property type="term" value="P:mitotic cytokinesis"/>
    <property type="evidence" value="ECO:0007669"/>
    <property type="project" value="TreeGrafter"/>
</dbReference>
<dbReference type="GO" id="GO:0031106">
    <property type="term" value="P:septin ring organization"/>
    <property type="evidence" value="ECO:0007669"/>
    <property type="project" value="TreeGrafter"/>
</dbReference>
<dbReference type="InterPro" id="IPR012966">
    <property type="entry name" value="AHD"/>
</dbReference>
<dbReference type="InterPro" id="IPR051364">
    <property type="entry name" value="Cytokinesis/Rho-signaling"/>
</dbReference>
<dbReference type="Pfam" id="PF00169">
    <property type="entry name" value="PH"/>
    <property type="match status" value="1"/>
</dbReference>
<dbReference type="InterPro" id="IPR037840">
    <property type="entry name" value="PH_Anillin"/>
</dbReference>
<dbReference type="Proteomes" id="UP000504606">
    <property type="component" value="Unplaced"/>
</dbReference>
<reference evidence="4" key="1">
    <citation type="submission" date="2025-08" db="UniProtKB">
        <authorList>
            <consortium name="RefSeq"/>
        </authorList>
    </citation>
    <scope>IDENTIFICATION</scope>
    <source>
        <tissue evidence="4">Whole organism</tissue>
    </source>
</reference>
<protein>
    <submittedName>
        <fullName evidence="4">Anillin</fullName>
    </submittedName>
</protein>
<keyword evidence="3" id="KW-1185">Reference proteome</keyword>
<dbReference type="SUPFAM" id="SSF50729">
    <property type="entry name" value="PH domain-like"/>
    <property type="match status" value="1"/>
</dbReference>
<gene>
    <name evidence="4" type="primary">LOC113205981</name>
</gene>
<dbReference type="PANTHER" id="PTHR21538:SF23">
    <property type="entry name" value="ANILLIN"/>
    <property type="match status" value="1"/>
</dbReference>
<feature type="domain" description="PH" evidence="2">
    <location>
        <begin position="572"/>
        <end position="698"/>
    </location>
</feature>
<proteinExistence type="predicted"/>
<dbReference type="PANTHER" id="PTHR21538">
    <property type="entry name" value="ANILLIN/RHOTEKIN RTKN"/>
    <property type="match status" value="1"/>
</dbReference>
<dbReference type="AlphaFoldDB" id="A0A6J1SE80"/>
<dbReference type="OrthoDB" id="5915976at2759"/>
<accession>A0A6J1SE80</accession>
<dbReference type="GO" id="GO:0005826">
    <property type="term" value="C:actomyosin contractile ring"/>
    <property type="evidence" value="ECO:0007669"/>
    <property type="project" value="TreeGrafter"/>
</dbReference>
<dbReference type="Pfam" id="PF08174">
    <property type="entry name" value="Anillin"/>
    <property type="match status" value="1"/>
</dbReference>
<evidence type="ECO:0000256" key="1">
    <source>
        <dbReference type="SAM" id="MobiDB-lite"/>
    </source>
</evidence>
<dbReference type="GO" id="GO:0000915">
    <property type="term" value="P:actomyosin contractile ring assembly"/>
    <property type="evidence" value="ECO:0007669"/>
    <property type="project" value="TreeGrafter"/>
</dbReference>
<organism evidence="3 4">
    <name type="scientific">Frankliniella occidentalis</name>
    <name type="common">Western flower thrips</name>
    <name type="synonym">Euthrips occidentalis</name>
    <dbReference type="NCBI Taxonomy" id="133901"/>
    <lineage>
        <taxon>Eukaryota</taxon>
        <taxon>Metazoa</taxon>
        <taxon>Ecdysozoa</taxon>
        <taxon>Arthropoda</taxon>
        <taxon>Hexapoda</taxon>
        <taxon>Insecta</taxon>
        <taxon>Pterygota</taxon>
        <taxon>Neoptera</taxon>
        <taxon>Paraneoptera</taxon>
        <taxon>Thysanoptera</taxon>
        <taxon>Terebrantia</taxon>
        <taxon>Thripoidea</taxon>
        <taxon>Thripidae</taxon>
        <taxon>Frankliniella</taxon>
    </lineage>
</organism>